<dbReference type="PANTHER" id="PTHR15680:SF9">
    <property type="entry name" value="LARGE RIBOSOMAL SUBUNIT PROTEIN BL19M"/>
    <property type="match status" value="1"/>
</dbReference>
<dbReference type="InterPro" id="IPR008991">
    <property type="entry name" value="Translation_prot_SH3-like_sf"/>
</dbReference>
<comment type="similarity">
    <text evidence="1 5 6">Belongs to the bacterial ribosomal protein bL19 family.</text>
</comment>
<feature type="region of interest" description="Disordered" evidence="7">
    <location>
        <begin position="128"/>
        <end position="154"/>
    </location>
</feature>
<dbReference type="RefSeq" id="WP_078933139.1">
    <property type="nucleotide sequence ID" value="NZ_FUWG01000008.1"/>
</dbReference>
<keyword evidence="9" id="KW-1185">Reference proteome</keyword>
<keyword evidence="2 5" id="KW-0689">Ribosomal protein</keyword>
<dbReference type="Proteomes" id="UP000190423">
    <property type="component" value="Unassembled WGS sequence"/>
</dbReference>
<dbReference type="GO" id="GO:0003735">
    <property type="term" value="F:structural constituent of ribosome"/>
    <property type="evidence" value="ECO:0007669"/>
    <property type="project" value="InterPro"/>
</dbReference>
<dbReference type="InterPro" id="IPR038657">
    <property type="entry name" value="Ribosomal_bL19_sf"/>
</dbReference>
<dbReference type="AlphaFoldDB" id="A0A1T4KKV4"/>
<organism evidence="8 9">
    <name type="scientific">Treponema porcinum</name>
    <dbReference type="NCBI Taxonomy" id="261392"/>
    <lineage>
        <taxon>Bacteria</taxon>
        <taxon>Pseudomonadati</taxon>
        <taxon>Spirochaetota</taxon>
        <taxon>Spirochaetia</taxon>
        <taxon>Spirochaetales</taxon>
        <taxon>Treponemataceae</taxon>
        <taxon>Treponema</taxon>
    </lineage>
</organism>
<comment type="function">
    <text evidence="5 6">This protein is located at the 30S-50S ribosomal subunit interface and may play a role in the structure and function of the aminoacyl-tRNA binding site.</text>
</comment>
<evidence type="ECO:0000313" key="9">
    <source>
        <dbReference type="Proteomes" id="UP000190423"/>
    </source>
</evidence>
<dbReference type="Pfam" id="PF01245">
    <property type="entry name" value="Ribosomal_L19"/>
    <property type="match status" value="1"/>
</dbReference>
<gene>
    <name evidence="5" type="primary">rplS</name>
    <name evidence="8" type="ORF">SAMN02745149_01229</name>
</gene>
<feature type="compositionally biased region" description="Basic and acidic residues" evidence="7">
    <location>
        <begin position="134"/>
        <end position="154"/>
    </location>
</feature>
<dbReference type="GeneID" id="78316528"/>
<proteinExistence type="inferred from homology"/>
<protein>
    <recommendedName>
        <fullName evidence="4 5">Large ribosomal subunit protein bL19</fullName>
    </recommendedName>
</protein>
<evidence type="ECO:0000256" key="4">
    <source>
        <dbReference type="ARBA" id="ARBA00035171"/>
    </source>
</evidence>
<evidence type="ECO:0000256" key="2">
    <source>
        <dbReference type="ARBA" id="ARBA00022980"/>
    </source>
</evidence>
<sequence>MDLIKAIEEGQKRSYTTQFRVGDTVKVYFKIIEGKTERIQVYEGVVLCIKNSGARKTFTVRKESYGVGVERVFPINSPRIVKVEIVRVGKVRRAKLYYLRDKIGKGKKIKERLGGEVASFIAEQNRNAENAAHAQEEALKAEHNAEHAAAEAKK</sequence>
<accession>A0A1T4KKV4</accession>
<dbReference type="Gene3D" id="2.30.30.790">
    <property type="match status" value="1"/>
</dbReference>
<dbReference type="HAMAP" id="MF_00402">
    <property type="entry name" value="Ribosomal_bL19"/>
    <property type="match status" value="1"/>
</dbReference>
<dbReference type="PANTHER" id="PTHR15680">
    <property type="entry name" value="RIBOSOMAL PROTEIN L19"/>
    <property type="match status" value="1"/>
</dbReference>
<dbReference type="InterPro" id="IPR001857">
    <property type="entry name" value="Ribosomal_bL19"/>
</dbReference>
<evidence type="ECO:0000313" key="8">
    <source>
        <dbReference type="EMBL" id="SJZ43030.1"/>
    </source>
</evidence>
<dbReference type="STRING" id="261392.SAMN02745149_01229"/>
<dbReference type="EMBL" id="FUWG01000008">
    <property type="protein sequence ID" value="SJZ43030.1"/>
    <property type="molecule type" value="Genomic_DNA"/>
</dbReference>
<dbReference type="OrthoDB" id="9803541at2"/>
<dbReference type="SUPFAM" id="SSF50104">
    <property type="entry name" value="Translation proteins SH3-like domain"/>
    <property type="match status" value="1"/>
</dbReference>
<dbReference type="InterPro" id="IPR018257">
    <property type="entry name" value="Ribosomal_bL19_CS"/>
</dbReference>
<reference evidence="8 9" key="1">
    <citation type="submission" date="2017-02" db="EMBL/GenBank/DDBJ databases">
        <authorList>
            <person name="Peterson S.W."/>
        </authorList>
    </citation>
    <scope>NUCLEOTIDE SEQUENCE [LARGE SCALE GENOMIC DNA]</scope>
    <source>
        <strain evidence="8 9">ATCC BAA-908</strain>
    </source>
</reference>
<dbReference type="GO" id="GO:0022625">
    <property type="term" value="C:cytosolic large ribosomal subunit"/>
    <property type="evidence" value="ECO:0007669"/>
    <property type="project" value="TreeGrafter"/>
</dbReference>
<dbReference type="NCBIfam" id="TIGR01024">
    <property type="entry name" value="rplS_bact"/>
    <property type="match status" value="1"/>
</dbReference>
<evidence type="ECO:0000256" key="5">
    <source>
        <dbReference type="HAMAP-Rule" id="MF_00402"/>
    </source>
</evidence>
<dbReference type="GO" id="GO:0006412">
    <property type="term" value="P:translation"/>
    <property type="evidence" value="ECO:0007669"/>
    <property type="project" value="UniProtKB-UniRule"/>
</dbReference>
<evidence type="ECO:0000256" key="1">
    <source>
        <dbReference type="ARBA" id="ARBA00005781"/>
    </source>
</evidence>
<evidence type="ECO:0000256" key="6">
    <source>
        <dbReference type="RuleBase" id="RU000559"/>
    </source>
</evidence>
<evidence type="ECO:0000256" key="3">
    <source>
        <dbReference type="ARBA" id="ARBA00023274"/>
    </source>
</evidence>
<dbReference type="PROSITE" id="PS01015">
    <property type="entry name" value="RIBOSOMAL_L19"/>
    <property type="match status" value="1"/>
</dbReference>
<evidence type="ECO:0000256" key="7">
    <source>
        <dbReference type="SAM" id="MobiDB-lite"/>
    </source>
</evidence>
<name>A0A1T4KKV4_TREPO</name>
<dbReference type="PRINTS" id="PR00061">
    <property type="entry name" value="RIBOSOMALL19"/>
</dbReference>
<keyword evidence="3 5" id="KW-0687">Ribonucleoprotein</keyword>